<dbReference type="Pfam" id="PF14333">
    <property type="entry name" value="DUF4389"/>
    <property type="match status" value="1"/>
</dbReference>
<proteinExistence type="predicted"/>
<evidence type="ECO:0000256" key="1">
    <source>
        <dbReference type="SAM" id="MobiDB-lite"/>
    </source>
</evidence>
<keyword evidence="2" id="KW-0472">Membrane</keyword>
<reference evidence="3" key="1">
    <citation type="journal article" date="2015" name="Nature">
        <title>Complex archaea that bridge the gap between prokaryotes and eukaryotes.</title>
        <authorList>
            <person name="Spang A."/>
            <person name="Saw J.H."/>
            <person name="Jorgensen S.L."/>
            <person name="Zaremba-Niedzwiedzka K."/>
            <person name="Martijn J."/>
            <person name="Lind A.E."/>
            <person name="van Eijk R."/>
            <person name="Schleper C."/>
            <person name="Guy L."/>
            <person name="Ettema T.J."/>
        </authorList>
    </citation>
    <scope>NUCLEOTIDE SEQUENCE</scope>
</reference>
<evidence type="ECO:0000313" key="3">
    <source>
        <dbReference type="EMBL" id="KKL96949.1"/>
    </source>
</evidence>
<feature type="region of interest" description="Disordered" evidence="1">
    <location>
        <begin position="112"/>
        <end position="144"/>
    </location>
</feature>
<comment type="caution">
    <text evidence="3">The sequence shown here is derived from an EMBL/GenBank/DDBJ whole genome shotgun (WGS) entry which is preliminary data.</text>
</comment>
<dbReference type="AlphaFoldDB" id="A0A0F9GDN9"/>
<protein>
    <recommendedName>
        <fullName evidence="4">Lipase</fullName>
    </recommendedName>
</protein>
<feature type="compositionally biased region" description="Acidic residues" evidence="1">
    <location>
        <begin position="112"/>
        <end position="137"/>
    </location>
</feature>
<dbReference type="EMBL" id="LAZR01018293">
    <property type="protein sequence ID" value="KKL96949.1"/>
    <property type="molecule type" value="Genomic_DNA"/>
</dbReference>
<sequence>MMEEQTKTNLLNTETWFRLLYMLVFGLLSVVARMVIWIVAILQFLLVLVTGTGNDNLRDLGQGTSKWVYQTFLFLTFNSDDKPFPFSDWPEVDAPLTEEIQTDDVIEAEFVEAETAEEPADADDVPAFVDTEDEQSPQDDSKAT</sequence>
<gene>
    <name evidence="3" type="ORF">LCGC14_1839390</name>
</gene>
<feature type="transmembrane region" description="Helical" evidence="2">
    <location>
        <begin position="20"/>
        <end position="49"/>
    </location>
</feature>
<accession>A0A0F9GDN9</accession>
<dbReference type="InterPro" id="IPR025498">
    <property type="entry name" value="DUF4389"/>
</dbReference>
<keyword evidence="2" id="KW-1133">Transmembrane helix</keyword>
<keyword evidence="2" id="KW-0812">Transmembrane</keyword>
<evidence type="ECO:0008006" key="4">
    <source>
        <dbReference type="Google" id="ProtNLM"/>
    </source>
</evidence>
<organism evidence="3">
    <name type="scientific">marine sediment metagenome</name>
    <dbReference type="NCBI Taxonomy" id="412755"/>
    <lineage>
        <taxon>unclassified sequences</taxon>
        <taxon>metagenomes</taxon>
        <taxon>ecological metagenomes</taxon>
    </lineage>
</organism>
<evidence type="ECO:0000256" key="2">
    <source>
        <dbReference type="SAM" id="Phobius"/>
    </source>
</evidence>
<name>A0A0F9GDN9_9ZZZZ</name>